<name>A0ABX0PT99_9GAMM</name>
<gene>
    <name evidence="2" type="ORF">HBJ55_07765</name>
</gene>
<comment type="caution">
    <text evidence="2">The sequence shown here is derived from an EMBL/GenBank/DDBJ whole genome shotgun (WGS) entry which is preliminary data.</text>
</comment>
<sequence>MTTRVGTIWRLPVIAWILGPLLATLLLLGLALAYYLLQSRSEAPLFRVVIDGETLTLDAETHADLGRELGELAAGLDLRLRQEMQLWLDARLDTTFAPLDAAVPEYLDWHFSLRGSYMRLAMALSGGLDEWLQAQLTERLIERSGFEAALEELEADYATRLEQAQRRLGQGIALTLHARYGERQASATGSQEIHEIDLDLALQHAFQDRRDEMRWGTAAAGGALGLTISRALAHRLMAGAAMQGSKAVAGRIVARLGGHATRSLGSGAAASVATSPTGPAALLAGATATAVALAGFAGTEYAMLKAEEHRFRGAMEAELAGEVARARAEVRYALEADATRRAEALERYLADAARDAETVGEVPQAYRIFDSGR</sequence>
<keyword evidence="1" id="KW-0812">Transmembrane</keyword>
<evidence type="ECO:0000313" key="2">
    <source>
        <dbReference type="EMBL" id="NIC05318.1"/>
    </source>
</evidence>
<dbReference type="EMBL" id="JAAQTO010000018">
    <property type="protein sequence ID" value="NIC05318.1"/>
    <property type="molecule type" value="Genomic_DNA"/>
</dbReference>
<organism evidence="2 3">
    <name type="scientific">Billgrantia bachuensis</name>
    <dbReference type="NCBI Taxonomy" id="2717286"/>
    <lineage>
        <taxon>Bacteria</taxon>
        <taxon>Pseudomonadati</taxon>
        <taxon>Pseudomonadota</taxon>
        <taxon>Gammaproteobacteria</taxon>
        <taxon>Oceanospirillales</taxon>
        <taxon>Halomonadaceae</taxon>
        <taxon>Billgrantia</taxon>
    </lineage>
</organism>
<evidence type="ECO:0000313" key="3">
    <source>
        <dbReference type="Proteomes" id="UP001318321"/>
    </source>
</evidence>
<keyword evidence="3" id="KW-1185">Reference proteome</keyword>
<reference evidence="2 3" key="1">
    <citation type="submission" date="2020-03" db="EMBL/GenBank/DDBJ databases">
        <title>Identification of Halomonas strains.</title>
        <authorList>
            <person name="Xiao Z."/>
            <person name="Dong F."/>
            <person name="Wang Z."/>
            <person name="Zhao J.-Y."/>
        </authorList>
    </citation>
    <scope>NUCLEOTIDE SEQUENCE [LARGE SCALE GENOMIC DNA]</scope>
    <source>
        <strain evidence="2 3">DX6</strain>
    </source>
</reference>
<protein>
    <submittedName>
        <fullName evidence="2">Uncharacterized protein</fullName>
    </submittedName>
</protein>
<dbReference type="Proteomes" id="UP001318321">
    <property type="component" value="Unassembled WGS sequence"/>
</dbReference>
<keyword evidence="1" id="KW-0472">Membrane</keyword>
<proteinExistence type="predicted"/>
<dbReference type="RefSeq" id="WP_167112772.1">
    <property type="nucleotide sequence ID" value="NZ_JAAQTO010000018.1"/>
</dbReference>
<keyword evidence="1" id="KW-1133">Transmembrane helix</keyword>
<accession>A0ABX0PT99</accession>
<evidence type="ECO:0000256" key="1">
    <source>
        <dbReference type="SAM" id="Phobius"/>
    </source>
</evidence>
<feature type="transmembrane region" description="Helical" evidence="1">
    <location>
        <begin position="13"/>
        <end position="37"/>
    </location>
</feature>